<keyword evidence="3" id="KW-1185">Reference proteome</keyword>
<feature type="region of interest" description="Disordered" evidence="1">
    <location>
        <begin position="1"/>
        <end position="118"/>
    </location>
</feature>
<sequence>MSQSGSQLRTPPQTPGKGASAKHTPGQHHATVSTVPESTAGSNVARSDNKHTEKTEYDGDRPPPTGTPSAYRPGSSAPPFSDIQPETPPRTPAAHGSNSPAPPFSDIQPETTPFTPSPGTIAHAYSLLQKKHAAQLNCMYKQQELEVQSLAGLILSHGESEGMVLYLHAAFEGKYGMVQVCRSTWNGDAGCLTEGIRVEMDHGE</sequence>
<protein>
    <submittedName>
        <fullName evidence="2">Uncharacterized protein</fullName>
    </submittedName>
</protein>
<organism evidence="2 3">
    <name type="scientific">Oleoguttula mirabilis</name>
    <dbReference type="NCBI Taxonomy" id="1507867"/>
    <lineage>
        <taxon>Eukaryota</taxon>
        <taxon>Fungi</taxon>
        <taxon>Dikarya</taxon>
        <taxon>Ascomycota</taxon>
        <taxon>Pezizomycotina</taxon>
        <taxon>Dothideomycetes</taxon>
        <taxon>Dothideomycetidae</taxon>
        <taxon>Mycosphaerellales</taxon>
        <taxon>Teratosphaeriaceae</taxon>
        <taxon>Oleoguttula</taxon>
    </lineage>
</organism>
<dbReference type="Proteomes" id="UP001324427">
    <property type="component" value="Unassembled WGS sequence"/>
</dbReference>
<feature type="compositionally biased region" description="Basic and acidic residues" evidence="1">
    <location>
        <begin position="47"/>
        <end position="61"/>
    </location>
</feature>
<feature type="compositionally biased region" description="Polar residues" evidence="1">
    <location>
        <begin position="108"/>
        <end position="118"/>
    </location>
</feature>
<dbReference type="AlphaFoldDB" id="A0AAV9JTW7"/>
<reference evidence="2 3" key="1">
    <citation type="submission" date="2021-11" db="EMBL/GenBank/DDBJ databases">
        <title>Black yeast isolated from Biological Soil Crust.</title>
        <authorList>
            <person name="Kurbessoian T."/>
        </authorList>
    </citation>
    <scope>NUCLEOTIDE SEQUENCE [LARGE SCALE GENOMIC DNA]</scope>
    <source>
        <strain evidence="2 3">CCFEE 5522</strain>
    </source>
</reference>
<dbReference type="EMBL" id="JAVFHQ010000006">
    <property type="protein sequence ID" value="KAK4548949.1"/>
    <property type="molecule type" value="Genomic_DNA"/>
</dbReference>
<feature type="compositionally biased region" description="Polar residues" evidence="1">
    <location>
        <begin position="30"/>
        <end position="46"/>
    </location>
</feature>
<comment type="caution">
    <text evidence="2">The sequence shown here is derived from an EMBL/GenBank/DDBJ whole genome shotgun (WGS) entry which is preliminary data.</text>
</comment>
<accession>A0AAV9JTW7</accession>
<gene>
    <name evidence="2" type="ORF">LTR36_008722</name>
</gene>
<name>A0AAV9JTW7_9PEZI</name>
<evidence type="ECO:0000313" key="2">
    <source>
        <dbReference type="EMBL" id="KAK4548949.1"/>
    </source>
</evidence>
<evidence type="ECO:0000256" key="1">
    <source>
        <dbReference type="SAM" id="MobiDB-lite"/>
    </source>
</evidence>
<feature type="compositionally biased region" description="Polar residues" evidence="1">
    <location>
        <begin position="1"/>
        <end position="11"/>
    </location>
</feature>
<proteinExistence type="predicted"/>
<evidence type="ECO:0000313" key="3">
    <source>
        <dbReference type="Proteomes" id="UP001324427"/>
    </source>
</evidence>